<dbReference type="AlphaFoldDB" id="A0A383F5Y6"/>
<protein>
    <recommendedName>
        <fullName evidence="3">Glycosyltransferase RgtA/B/C/D-like domain-containing protein</fullName>
    </recommendedName>
</protein>
<gene>
    <name evidence="2" type="ORF">METZ01_LOCUS517446</name>
</gene>
<proteinExistence type="predicted"/>
<evidence type="ECO:0000256" key="1">
    <source>
        <dbReference type="SAM" id="Phobius"/>
    </source>
</evidence>
<evidence type="ECO:0008006" key="3">
    <source>
        <dbReference type="Google" id="ProtNLM"/>
    </source>
</evidence>
<accession>A0A383F5Y6</accession>
<keyword evidence="1" id="KW-0472">Membrane</keyword>
<evidence type="ECO:0000313" key="2">
    <source>
        <dbReference type="EMBL" id="SVE64592.1"/>
    </source>
</evidence>
<name>A0A383F5Y6_9ZZZZ</name>
<dbReference type="EMBL" id="UINC01231865">
    <property type="protein sequence ID" value="SVE64592.1"/>
    <property type="molecule type" value="Genomic_DNA"/>
</dbReference>
<sequence length="74" mass="8085">MSWIRTPGAIQVFLFALIVRFIVLLAIPAAPISDDASDYDRLAHAIVNGEGYVSETGQPTSMRPPLYSYVLAAF</sequence>
<reference evidence="2" key="1">
    <citation type="submission" date="2018-05" db="EMBL/GenBank/DDBJ databases">
        <authorList>
            <person name="Lanie J.A."/>
            <person name="Ng W.-L."/>
            <person name="Kazmierczak K.M."/>
            <person name="Andrzejewski T.M."/>
            <person name="Davidsen T.M."/>
            <person name="Wayne K.J."/>
            <person name="Tettelin H."/>
            <person name="Glass J.I."/>
            <person name="Rusch D."/>
            <person name="Podicherti R."/>
            <person name="Tsui H.-C.T."/>
            <person name="Winkler M.E."/>
        </authorList>
    </citation>
    <scope>NUCLEOTIDE SEQUENCE</scope>
</reference>
<keyword evidence="1" id="KW-1133">Transmembrane helix</keyword>
<feature type="transmembrane region" description="Helical" evidence="1">
    <location>
        <begin position="12"/>
        <end position="32"/>
    </location>
</feature>
<keyword evidence="1" id="KW-0812">Transmembrane</keyword>
<organism evidence="2">
    <name type="scientific">marine metagenome</name>
    <dbReference type="NCBI Taxonomy" id="408172"/>
    <lineage>
        <taxon>unclassified sequences</taxon>
        <taxon>metagenomes</taxon>
        <taxon>ecological metagenomes</taxon>
    </lineage>
</organism>
<feature type="non-terminal residue" evidence="2">
    <location>
        <position position="74"/>
    </location>
</feature>